<dbReference type="AlphaFoldDB" id="A0A444UL04"/>
<sequence length="424" mass="46027">MDLQPGQSFPPAPLTASTSRQATPASPHQQDPAARRSKRHRLQLPPSRLFYKDWPLALLLKALFVSGIRIPPSADREALFLLYCSSTAAQPVFPPLKRRRVATGRRQSSFAPASAPPSSPELLPARPSTSTGVCSSSPVQRTSPSSRSTASGSPASDLPPATTAVAQHPTCPSRQSSCPTAPRSTPQPPSAATATGFQSLHQGIFQEIKEFMQPFADYISAINSRLDIIEARSSTRHHSRSRPCSRFQSGFSIGLRISDSMYHSLIYATIVEMQAMMTFEHDDIINAGRTMKGAQAACTDLHKELKGHRPGPGPYQHPTEQQKSSQLRSSAQPRDSNVDPQEPETTTGTRRARTAPAHHASQPAQPNRPRTGPAHHPAQPAQQQDHQQAQHSYAAALSQPAGTASTDLGEIRHHFSLICTWLMS</sequence>
<keyword evidence="4" id="KW-1185">Reference proteome</keyword>
<name>A0A444UL04_ACIRT</name>
<proteinExistence type="predicted"/>
<dbReference type="Proteomes" id="UP000289886">
    <property type="component" value="Unassembled WGS sequence"/>
</dbReference>
<dbReference type="InterPro" id="IPR019412">
    <property type="entry name" value="IML2/TPR_39"/>
</dbReference>
<feature type="compositionally biased region" description="Polar residues" evidence="2">
    <location>
        <begin position="318"/>
        <end position="339"/>
    </location>
</feature>
<feature type="compositionally biased region" description="Low complexity" evidence="2">
    <location>
        <begin position="135"/>
        <end position="156"/>
    </location>
</feature>
<feature type="compositionally biased region" description="Polar residues" evidence="2">
    <location>
        <begin position="15"/>
        <end position="29"/>
    </location>
</feature>
<feature type="region of interest" description="Disordered" evidence="2">
    <location>
        <begin position="103"/>
        <end position="194"/>
    </location>
</feature>
<feature type="region of interest" description="Disordered" evidence="2">
    <location>
        <begin position="304"/>
        <end position="404"/>
    </location>
</feature>
<keyword evidence="1" id="KW-0802">TPR repeat</keyword>
<reference evidence="3 4" key="1">
    <citation type="submission" date="2019-01" db="EMBL/GenBank/DDBJ databases">
        <title>Draft Genome and Complete Hox-Cluster Characterization of the Sterlet Sturgeon (Acipenser ruthenus).</title>
        <authorList>
            <person name="Wei Q."/>
        </authorList>
    </citation>
    <scope>NUCLEOTIDE SEQUENCE [LARGE SCALE GENOMIC DNA]</scope>
    <source>
        <strain evidence="3">WHYD16114868_AA</strain>
        <tissue evidence="3">Blood</tissue>
    </source>
</reference>
<feature type="compositionally biased region" description="Low complexity" evidence="2">
    <location>
        <begin position="374"/>
        <end position="396"/>
    </location>
</feature>
<gene>
    <name evidence="3" type="ORF">EOD39_12508</name>
</gene>
<evidence type="ECO:0000256" key="1">
    <source>
        <dbReference type="ARBA" id="ARBA00022803"/>
    </source>
</evidence>
<evidence type="ECO:0000256" key="2">
    <source>
        <dbReference type="SAM" id="MobiDB-lite"/>
    </source>
</evidence>
<evidence type="ECO:0000313" key="3">
    <source>
        <dbReference type="EMBL" id="RXM35872.1"/>
    </source>
</evidence>
<feature type="compositionally biased region" description="Low complexity" evidence="2">
    <location>
        <begin position="345"/>
        <end position="365"/>
    </location>
</feature>
<evidence type="ECO:0000313" key="4">
    <source>
        <dbReference type="Proteomes" id="UP000289886"/>
    </source>
</evidence>
<accession>A0A444UL04</accession>
<feature type="compositionally biased region" description="Polar residues" evidence="2">
    <location>
        <begin position="170"/>
        <end position="194"/>
    </location>
</feature>
<comment type="caution">
    <text evidence="3">The sequence shown here is derived from an EMBL/GenBank/DDBJ whole genome shotgun (WGS) entry which is preliminary data.</text>
</comment>
<feature type="region of interest" description="Disordered" evidence="2">
    <location>
        <begin position="1"/>
        <end position="41"/>
    </location>
</feature>
<organism evidence="3 4">
    <name type="scientific">Acipenser ruthenus</name>
    <name type="common">Sterlet sturgeon</name>
    <dbReference type="NCBI Taxonomy" id="7906"/>
    <lineage>
        <taxon>Eukaryota</taxon>
        <taxon>Metazoa</taxon>
        <taxon>Chordata</taxon>
        <taxon>Craniata</taxon>
        <taxon>Vertebrata</taxon>
        <taxon>Euteleostomi</taxon>
        <taxon>Actinopterygii</taxon>
        <taxon>Chondrostei</taxon>
        <taxon>Acipenseriformes</taxon>
        <taxon>Acipenseridae</taxon>
        <taxon>Acipenser</taxon>
    </lineage>
</organism>
<dbReference type="Pfam" id="PF10300">
    <property type="entry name" value="Iml2-TPR_39"/>
    <property type="match status" value="1"/>
</dbReference>
<protein>
    <submittedName>
        <fullName evidence="3">Tetratricopeptide repeat protein 39A</fullName>
    </submittedName>
</protein>
<dbReference type="EMBL" id="SCEB01214350">
    <property type="protein sequence ID" value="RXM35872.1"/>
    <property type="molecule type" value="Genomic_DNA"/>
</dbReference>